<dbReference type="GO" id="GO:0005737">
    <property type="term" value="C:cytoplasm"/>
    <property type="evidence" value="ECO:0007669"/>
    <property type="project" value="UniProtKB-SubCell"/>
</dbReference>
<gene>
    <name evidence="14" type="primary">glgP</name>
    <name evidence="14" type="ORF">ANBU17_19140</name>
</gene>
<keyword evidence="8 13" id="KW-0808">Transferase</keyword>
<comment type="function">
    <text evidence="11">Phosphorylase is an important allosteric enzyme in carbohydrate metabolism. Enzymes from different sources differ in their regulatory mechanisms and in their natural substrates. However, all known phosphorylases share catalytic and structural properties.</text>
</comment>
<comment type="catalytic activity">
    <reaction evidence="1 13">
        <text>[(1-&gt;4)-alpha-D-glucosyl](n) + phosphate = [(1-&gt;4)-alpha-D-glucosyl](n-1) + alpha-D-glucose 1-phosphate</text>
        <dbReference type="Rhea" id="RHEA:41732"/>
        <dbReference type="Rhea" id="RHEA-COMP:9584"/>
        <dbReference type="Rhea" id="RHEA-COMP:9586"/>
        <dbReference type="ChEBI" id="CHEBI:15444"/>
        <dbReference type="ChEBI" id="CHEBI:43474"/>
        <dbReference type="ChEBI" id="CHEBI:58601"/>
        <dbReference type="EC" id="2.4.1.1"/>
    </reaction>
</comment>
<accession>A0A916VE39</accession>
<evidence type="ECO:0000256" key="8">
    <source>
        <dbReference type="ARBA" id="ARBA00022679"/>
    </source>
</evidence>
<evidence type="ECO:0000256" key="2">
    <source>
        <dbReference type="ARBA" id="ARBA00001933"/>
    </source>
</evidence>
<comment type="subcellular location">
    <subcellularLocation>
        <location evidence="3">Cytoplasm</location>
    </subcellularLocation>
</comment>
<name>A0A916VE39_9FIRM</name>
<evidence type="ECO:0000256" key="7">
    <source>
        <dbReference type="ARBA" id="ARBA00022676"/>
    </source>
</evidence>
<comment type="function">
    <text evidence="13">Allosteric enzyme that catalyzes the rate-limiting step in glycogen catabolism, the phosphorolytic cleavage of glycogen to produce glucose-1-phosphate, and plays a central role in maintaining cellular and organismal glucose homeostasis.</text>
</comment>
<keyword evidence="5" id="KW-0963">Cytoplasm</keyword>
<evidence type="ECO:0000256" key="5">
    <source>
        <dbReference type="ARBA" id="ARBA00022490"/>
    </source>
</evidence>
<dbReference type="InterPro" id="IPR011833">
    <property type="entry name" value="Glycg_phsphrylas"/>
</dbReference>
<dbReference type="RefSeq" id="WP_201311269.1">
    <property type="nucleotide sequence ID" value="NZ_BLYI01000043.1"/>
</dbReference>
<proteinExistence type="inferred from homology"/>
<comment type="caution">
    <text evidence="14">The sequence shown here is derived from an EMBL/GenBank/DDBJ whole genome shotgun (WGS) entry which is preliminary data.</text>
</comment>
<dbReference type="PIRSF" id="PIRSF000460">
    <property type="entry name" value="Pprylas_GlgP"/>
    <property type="match status" value="1"/>
</dbReference>
<keyword evidence="10 13" id="KW-0119">Carbohydrate metabolism</keyword>
<evidence type="ECO:0000256" key="13">
    <source>
        <dbReference type="RuleBase" id="RU000587"/>
    </source>
</evidence>
<dbReference type="PANTHER" id="PTHR11468:SF3">
    <property type="entry name" value="GLYCOGEN PHOSPHORYLASE, LIVER FORM"/>
    <property type="match status" value="1"/>
</dbReference>
<evidence type="ECO:0000256" key="6">
    <source>
        <dbReference type="ARBA" id="ARBA00022533"/>
    </source>
</evidence>
<dbReference type="EMBL" id="BLYI01000043">
    <property type="protein sequence ID" value="GFO85567.1"/>
    <property type="molecule type" value="Genomic_DNA"/>
</dbReference>
<keyword evidence="6" id="KW-0021">Allosteric enzyme</keyword>
<reference evidence="14" key="1">
    <citation type="submission" date="2020-06" db="EMBL/GenBank/DDBJ databases">
        <title>Characterization of fructooligosaccharide metabolism and fructooligosaccharide-degrading enzymes in human commensal butyrate producers.</title>
        <authorList>
            <person name="Tanno H."/>
            <person name="Fujii T."/>
            <person name="Hirano K."/>
            <person name="Maeno S."/>
            <person name="Tonozuka T."/>
            <person name="Sakamoto M."/>
            <person name="Ohkuma M."/>
            <person name="Tochio T."/>
            <person name="Endo A."/>
        </authorList>
    </citation>
    <scope>NUCLEOTIDE SEQUENCE</scope>
    <source>
        <strain evidence="14">JCM 17466</strain>
    </source>
</reference>
<dbReference type="NCBIfam" id="TIGR02093">
    <property type="entry name" value="P_ylase"/>
    <property type="match status" value="1"/>
</dbReference>
<keyword evidence="7 13" id="KW-0328">Glycosyltransferase</keyword>
<organism evidence="14 15">
    <name type="scientific">Anaerostipes butyraticus</name>
    <dbReference type="NCBI Taxonomy" id="645466"/>
    <lineage>
        <taxon>Bacteria</taxon>
        <taxon>Bacillati</taxon>
        <taxon>Bacillota</taxon>
        <taxon>Clostridia</taxon>
        <taxon>Lachnospirales</taxon>
        <taxon>Lachnospiraceae</taxon>
        <taxon>Anaerostipes</taxon>
    </lineage>
</organism>
<dbReference type="InterPro" id="IPR000811">
    <property type="entry name" value="Glyco_trans_35"/>
</dbReference>
<evidence type="ECO:0000256" key="11">
    <source>
        <dbReference type="ARBA" id="ARBA00025174"/>
    </source>
</evidence>
<evidence type="ECO:0000256" key="3">
    <source>
        <dbReference type="ARBA" id="ARBA00004496"/>
    </source>
</evidence>
<evidence type="ECO:0000313" key="14">
    <source>
        <dbReference type="EMBL" id="GFO85567.1"/>
    </source>
</evidence>
<evidence type="ECO:0000256" key="4">
    <source>
        <dbReference type="ARBA" id="ARBA00006047"/>
    </source>
</evidence>
<dbReference type="GO" id="GO:0005980">
    <property type="term" value="P:glycogen catabolic process"/>
    <property type="evidence" value="ECO:0007669"/>
    <property type="project" value="TreeGrafter"/>
</dbReference>
<evidence type="ECO:0000256" key="10">
    <source>
        <dbReference type="ARBA" id="ARBA00023277"/>
    </source>
</evidence>
<keyword evidence="15" id="KW-1185">Reference proteome</keyword>
<sequence>MKAVSSNKVKDIITKIENKLINTLGTTLEDATNDDIYKAAAGCIRDDIMAKWADSRKKVEDTGAKKLYYMSAEFLMGRAFSNNLINAGLYDDYRQAFERMGIDFDVITDEEQDAGLGNGGLGRLAACFLDSLATLDLPVMGCGIRYEFGLFKQKIIDGTQIEVEDDWLRDGNVWEVERPELSVEVHFNGYIEEHWTDEGLKIEHKDYNTVVAVPYDVPVIGYKSHTPATLRLWSARSKQRFDFHSFNEGIYEKAMADQAFAEVISKVLYPADDHMQGKMLRLKQFYFLTSATMQLAVKNHKERRGDLHTLPDYAVVQINDTHPTLAIPELMRILMDEEGFGWDEAYDIVSKIFNYTNHTIMSEALECWDENMFKLLLPRIYQIICVLNEKYCNKLRTYYGNDEGKIAYMSIIGNNQIRMANLCIAVCRRVNGVSQLHGDILKEQLFHDSYNLYPQKYLAITNGITHRRWFALANPELCKLVQSHVKGDILKDYTLFEKILPLKDDKAFCKKYDQIKQDNKVRFAKYIEKKQGIKVNPNSIFDVQCKRLHEYKRQLLKCLHIIYVYQQLKKNPDYVTTPITFIFGAKAAPGYARAKDIIRLINSIGDMVNGDPDVKDKIQVVFVENYSVSVAEMLIPAADISEQLSTAGLEASGTGNMKFMMNGALTLGTMDGANVEIHDLVGPENIFIFGATVDEINNMKRYHTYNPGTVFEENPNIRDICNCLIDGELPRVGKRKYSDLYQSLLFGEYGQPDQYFVLYDLPSYIEEYEKVYDKYVNHHDEWVKMAVVNTAKSGFFCSDRTIKEYNEKIWNLKPVK</sequence>
<dbReference type="Proteomes" id="UP000613208">
    <property type="component" value="Unassembled WGS sequence"/>
</dbReference>
<dbReference type="FunFam" id="3.40.50.2000:FF:000003">
    <property type="entry name" value="Alpha-1,4 glucan phosphorylase"/>
    <property type="match status" value="1"/>
</dbReference>
<dbReference type="PANTHER" id="PTHR11468">
    <property type="entry name" value="GLYCOGEN PHOSPHORYLASE"/>
    <property type="match status" value="1"/>
</dbReference>
<keyword evidence="9 12" id="KW-0663">Pyridoxal phosphate</keyword>
<evidence type="ECO:0000256" key="1">
    <source>
        <dbReference type="ARBA" id="ARBA00001275"/>
    </source>
</evidence>
<dbReference type="EC" id="2.4.1.1" evidence="13"/>
<dbReference type="AlphaFoldDB" id="A0A916VE39"/>
<dbReference type="GO" id="GO:0008184">
    <property type="term" value="F:glycogen phosphorylase activity"/>
    <property type="evidence" value="ECO:0007669"/>
    <property type="project" value="InterPro"/>
</dbReference>
<dbReference type="InterPro" id="IPR035090">
    <property type="entry name" value="Pyridoxal_P_attach_site"/>
</dbReference>
<evidence type="ECO:0000256" key="12">
    <source>
        <dbReference type="PIRSR" id="PIRSR000460-1"/>
    </source>
</evidence>
<dbReference type="CDD" id="cd04300">
    <property type="entry name" value="GT35_Glycogen_Phosphorylase"/>
    <property type="match status" value="1"/>
</dbReference>
<dbReference type="Pfam" id="PF00343">
    <property type="entry name" value="Phosphorylase"/>
    <property type="match status" value="1"/>
</dbReference>
<dbReference type="Gene3D" id="3.40.50.2000">
    <property type="entry name" value="Glycogen Phosphorylase B"/>
    <property type="match status" value="2"/>
</dbReference>
<comment type="similarity">
    <text evidence="4 13">Belongs to the glycogen phosphorylase family.</text>
</comment>
<dbReference type="SUPFAM" id="SSF53756">
    <property type="entry name" value="UDP-Glycosyltransferase/glycogen phosphorylase"/>
    <property type="match status" value="1"/>
</dbReference>
<dbReference type="FunFam" id="3.40.50.2000:FF:000153">
    <property type="entry name" value="Alpha-1,4 glucan phosphorylase"/>
    <property type="match status" value="1"/>
</dbReference>
<feature type="modified residue" description="N6-(pyridoxal phosphate)lysine" evidence="12">
    <location>
        <position position="658"/>
    </location>
</feature>
<evidence type="ECO:0000256" key="9">
    <source>
        <dbReference type="ARBA" id="ARBA00022898"/>
    </source>
</evidence>
<protein>
    <recommendedName>
        <fullName evidence="13">Alpha-1,4 glucan phosphorylase</fullName>
        <ecNumber evidence="13">2.4.1.1</ecNumber>
    </recommendedName>
</protein>
<dbReference type="PROSITE" id="PS00102">
    <property type="entry name" value="PHOSPHORYLASE"/>
    <property type="match status" value="1"/>
</dbReference>
<evidence type="ECO:0000313" key="15">
    <source>
        <dbReference type="Proteomes" id="UP000613208"/>
    </source>
</evidence>
<comment type="cofactor">
    <cofactor evidence="2 13">
        <name>pyridoxal 5'-phosphate</name>
        <dbReference type="ChEBI" id="CHEBI:597326"/>
    </cofactor>
</comment>
<dbReference type="GO" id="GO:0030170">
    <property type="term" value="F:pyridoxal phosphate binding"/>
    <property type="evidence" value="ECO:0007669"/>
    <property type="project" value="InterPro"/>
</dbReference>